<evidence type="ECO:0000313" key="1">
    <source>
        <dbReference type="EMBL" id="PTM59793.1"/>
    </source>
</evidence>
<keyword evidence="2" id="KW-1185">Reference proteome</keyword>
<sequence>MDIDNEIEPVSRQSALDDELLLENKENEYRIGFANKSTASKLVRFQLNEAYVDFGLVEGKEVDAVHEDNQVSYPSVFPNVDLVYHTGNTSVKEEWVLHSYDGKRKSFTMTLNTEGVEAKPQKDGSIDFLDAKGKAVFTIPRPFMIDDNLRYSDNIQFTIREEGNQTFLDLSLDQEWLQDPERAYPVRVDPSIVIQGKYKTYDSFVGSKDEKEKIKTTN</sequence>
<accession>A0A2T4ZD28</accession>
<name>A0A2T4ZD28_9BACL</name>
<comment type="caution">
    <text evidence="1">The sequence shown here is derived from an EMBL/GenBank/DDBJ whole genome shotgun (WGS) entry which is preliminary data.</text>
</comment>
<protein>
    <submittedName>
        <fullName evidence="1">Uncharacterized protein</fullName>
    </submittedName>
</protein>
<proteinExistence type="predicted"/>
<dbReference type="RefSeq" id="WP_107727058.1">
    <property type="nucleotide sequence ID" value="NZ_PZZP01000001.1"/>
</dbReference>
<dbReference type="OrthoDB" id="41445at2"/>
<reference evidence="1 2" key="1">
    <citation type="submission" date="2018-04" db="EMBL/GenBank/DDBJ databases">
        <title>Genomic Encyclopedia of Archaeal and Bacterial Type Strains, Phase II (KMG-II): from individual species to whole genera.</title>
        <authorList>
            <person name="Goeker M."/>
        </authorList>
    </citation>
    <scope>NUCLEOTIDE SEQUENCE [LARGE SCALE GENOMIC DNA]</scope>
    <source>
        <strain evidence="1 2">DSM 45169</strain>
    </source>
</reference>
<dbReference type="Proteomes" id="UP000241639">
    <property type="component" value="Unassembled WGS sequence"/>
</dbReference>
<organism evidence="1 2">
    <name type="scientific">Desmospora activa DSM 45169</name>
    <dbReference type="NCBI Taxonomy" id="1121389"/>
    <lineage>
        <taxon>Bacteria</taxon>
        <taxon>Bacillati</taxon>
        <taxon>Bacillota</taxon>
        <taxon>Bacilli</taxon>
        <taxon>Bacillales</taxon>
        <taxon>Thermoactinomycetaceae</taxon>
        <taxon>Desmospora</taxon>
    </lineage>
</organism>
<evidence type="ECO:0000313" key="2">
    <source>
        <dbReference type="Proteomes" id="UP000241639"/>
    </source>
</evidence>
<dbReference type="EMBL" id="PZZP01000001">
    <property type="protein sequence ID" value="PTM59793.1"/>
    <property type="molecule type" value="Genomic_DNA"/>
</dbReference>
<dbReference type="AlphaFoldDB" id="A0A2T4ZD28"/>
<gene>
    <name evidence="1" type="ORF">C8J48_2425</name>
</gene>